<dbReference type="EMBL" id="JAHLQL010000001">
    <property type="protein sequence ID" value="MBU5591076.1"/>
    <property type="molecule type" value="Genomic_DNA"/>
</dbReference>
<evidence type="ECO:0000313" key="3">
    <source>
        <dbReference type="EMBL" id="MBU5591076.1"/>
    </source>
</evidence>
<protein>
    <submittedName>
        <fullName evidence="3">Flagellar hook-length control protein FliK</fullName>
    </submittedName>
</protein>
<reference evidence="3 4" key="1">
    <citation type="submission" date="2021-06" db="EMBL/GenBank/DDBJ databases">
        <authorList>
            <person name="Sun Q."/>
            <person name="Li D."/>
        </authorList>
    </citation>
    <scope>NUCLEOTIDE SEQUENCE [LARGE SCALE GENOMIC DNA]</scope>
    <source>
        <strain evidence="3 4">MSJ-4</strain>
    </source>
</reference>
<keyword evidence="3" id="KW-0282">Flagellum</keyword>
<dbReference type="Pfam" id="PF02120">
    <property type="entry name" value="Flg_hook"/>
    <property type="match status" value="1"/>
</dbReference>
<name>A0ABS6EXX0_9CLOT</name>
<feature type="region of interest" description="Disordered" evidence="1">
    <location>
        <begin position="271"/>
        <end position="303"/>
    </location>
</feature>
<keyword evidence="4" id="KW-1185">Reference proteome</keyword>
<keyword evidence="3" id="KW-0966">Cell projection</keyword>
<evidence type="ECO:0000256" key="1">
    <source>
        <dbReference type="SAM" id="MobiDB-lite"/>
    </source>
</evidence>
<feature type="region of interest" description="Disordered" evidence="1">
    <location>
        <begin position="75"/>
        <end position="106"/>
    </location>
</feature>
<sequence>MIEGLNTKDIYNYSKDQKSNSTEKKSKNSIFQKELGFAKKNLAFNENRLKQNSIDNAKKFEHKDIMKDSKYSIEDKNAKGNNLNPKVTDNSIDKSTSTKDKLSSNVNNLKDDVNSLKKALSNLEEEGLDEDVKGYVKNLISNSSVLMQILDLLNKDNKNPLELIENLMNSISTEEMGSENLNELFQTQDLTSIRQSLNSIVELLDKVSEEDFKLVDELNLNKSDMKVLNSLISEEYPNGNNLKDIVNRLYNLSLEEDSKLELEPKLELNPDMETEIKENSNRKSEESLSLFSGVNKSSENSNKDKKLVMEEDQWNLSSGSKDEDKELNLLKNLIGDKEPKDFTKAFMLNQSLIQENIPVEIPGKEALVVNKATVVQDIIKSVKFMENNNMKELTVKIYPKELGQMVITLVLESDRMNAKIMASNKEAYNLLNSNLKDLKNGLLDINLRVDDIQVGIYAEDFMSYSNLPQGFAGGEFQQDKSRTSGQVRDINSASDEALLEDSNETIEDGTINILA</sequence>
<comment type="caution">
    <text evidence="3">The sequence shown here is derived from an EMBL/GenBank/DDBJ whole genome shotgun (WGS) entry which is preliminary data.</text>
</comment>
<dbReference type="RefSeq" id="WP_216456113.1">
    <property type="nucleotide sequence ID" value="NZ_JAHLQL010000001.1"/>
</dbReference>
<dbReference type="Proteomes" id="UP000736583">
    <property type="component" value="Unassembled WGS sequence"/>
</dbReference>
<evidence type="ECO:0000313" key="4">
    <source>
        <dbReference type="Proteomes" id="UP000736583"/>
    </source>
</evidence>
<organism evidence="3 4">
    <name type="scientific">Clostridium simiarum</name>
    <dbReference type="NCBI Taxonomy" id="2841506"/>
    <lineage>
        <taxon>Bacteria</taxon>
        <taxon>Bacillati</taxon>
        <taxon>Bacillota</taxon>
        <taxon>Clostridia</taxon>
        <taxon>Eubacteriales</taxon>
        <taxon>Clostridiaceae</taxon>
        <taxon>Clostridium</taxon>
    </lineage>
</organism>
<feature type="domain" description="Flagellar hook-length control protein-like C-terminal" evidence="2">
    <location>
        <begin position="381"/>
        <end position="458"/>
    </location>
</feature>
<evidence type="ECO:0000259" key="2">
    <source>
        <dbReference type="Pfam" id="PF02120"/>
    </source>
</evidence>
<gene>
    <name evidence="3" type="ORF">KQI89_04810</name>
</gene>
<dbReference type="CDD" id="cd17470">
    <property type="entry name" value="T3SS_Flik_C"/>
    <property type="match status" value="1"/>
</dbReference>
<accession>A0ABS6EXX0</accession>
<keyword evidence="3" id="KW-0969">Cilium</keyword>
<proteinExistence type="predicted"/>
<dbReference type="InterPro" id="IPR021136">
    <property type="entry name" value="Flagellar_hook_control-like_C"/>
</dbReference>
<feature type="compositionally biased region" description="Basic and acidic residues" evidence="1">
    <location>
        <begin position="271"/>
        <end position="286"/>
    </location>
</feature>